<sequence>MRRRIIDAHQTLRTAVLLAVRVSSRGSGGHGESSYPPSPPPPGVIPFTNNSRIAMLPVFYLAIPEGYILGSSAKEAAGDWHWALRVSPVLGITAGALILLFVPEPKRGSADQMAGRIKTRTSWFCDMKALAKNRSYVFSSLASAAVSFATGAFGMWIPLYLARAQVVQKTAEPCTKEICSSTD</sequence>
<dbReference type="Gene3D" id="1.20.1250.20">
    <property type="entry name" value="MFS general substrate transporter like domains"/>
    <property type="match status" value="1"/>
</dbReference>
<keyword evidence="4 6" id="KW-1133">Transmembrane helix</keyword>
<gene>
    <name evidence="7" type="ORF">AKAME5_000137900</name>
</gene>
<accession>A0AAD3M456</accession>
<dbReference type="GO" id="GO:0046624">
    <property type="term" value="F:sphingolipid transporter activity"/>
    <property type="evidence" value="ECO:0007669"/>
    <property type="project" value="TreeGrafter"/>
</dbReference>
<evidence type="ECO:0000256" key="1">
    <source>
        <dbReference type="ARBA" id="ARBA00004141"/>
    </source>
</evidence>
<comment type="subcellular location">
    <subcellularLocation>
        <location evidence="1">Membrane</location>
        <topology evidence="1">Multi-pass membrane protein</topology>
    </subcellularLocation>
</comment>
<evidence type="ECO:0000313" key="8">
    <source>
        <dbReference type="Proteomes" id="UP001279410"/>
    </source>
</evidence>
<dbReference type="GO" id="GO:0003376">
    <property type="term" value="P:sphingosine-1-phosphate receptor signaling pathway"/>
    <property type="evidence" value="ECO:0007669"/>
    <property type="project" value="TreeGrafter"/>
</dbReference>
<dbReference type="InterPro" id="IPR036259">
    <property type="entry name" value="MFS_trans_sf"/>
</dbReference>
<dbReference type="SUPFAM" id="SSF103473">
    <property type="entry name" value="MFS general substrate transporter"/>
    <property type="match status" value="1"/>
</dbReference>
<keyword evidence="5 6" id="KW-0472">Membrane</keyword>
<keyword evidence="2" id="KW-0813">Transport</keyword>
<dbReference type="PANTHER" id="PTHR23505">
    <property type="entry name" value="SPINSTER"/>
    <property type="match status" value="1"/>
</dbReference>
<protein>
    <submittedName>
        <fullName evidence="7">Protein spinster homolog 2</fullName>
    </submittedName>
</protein>
<dbReference type="InterPro" id="IPR044770">
    <property type="entry name" value="MFS_spinster-like"/>
</dbReference>
<dbReference type="AlphaFoldDB" id="A0AAD3M456"/>
<organism evidence="7 8">
    <name type="scientific">Lates japonicus</name>
    <name type="common">Japanese lates</name>
    <dbReference type="NCBI Taxonomy" id="270547"/>
    <lineage>
        <taxon>Eukaryota</taxon>
        <taxon>Metazoa</taxon>
        <taxon>Chordata</taxon>
        <taxon>Craniata</taxon>
        <taxon>Vertebrata</taxon>
        <taxon>Euteleostomi</taxon>
        <taxon>Actinopterygii</taxon>
        <taxon>Neopterygii</taxon>
        <taxon>Teleostei</taxon>
        <taxon>Neoteleostei</taxon>
        <taxon>Acanthomorphata</taxon>
        <taxon>Carangaria</taxon>
        <taxon>Carangaria incertae sedis</taxon>
        <taxon>Centropomidae</taxon>
        <taxon>Lates</taxon>
    </lineage>
</organism>
<evidence type="ECO:0000256" key="5">
    <source>
        <dbReference type="ARBA" id="ARBA00023136"/>
    </source>
</evidence>
<dbReference type="Proteomes" id="UP001279410">
    <property type="component" value="Unassembled WGS sequence"/>
</dbReference>
<feature type="transmembrane region" description="Helical" evidence="6">
    <location>
        <begin position="82"/>
        <end position="102"/>
    </location>
</feature>
<feature type="transmembrane region" description="Helical" evidence="6">
    <location>
        <begin position="136"/>
        <end position="157"/>
    </location>
</feature>
<dbReference type="EMBL" id="BRZM01000003">
    <property type="protein sequence ID" value="GLD47151.1"/>
    <property type="molecule type" value="Genomic_DNA"/>
</dbReference>
<evidence type="ECO:0000256" key="6">
    <source>
        <dbReference type="SAM" id="Phobius"/>
    </source>
</evidence>
<feature type="non-terminal residue" evidence="7">
    <location>
        <position position="183"/>
    </location>
</feature>
<dbReference type="PANTHER" id="PTHR23505:SF4">
    <property type="entry name" value="SPHINGOSINE-1-PHOSPHATE TRANSPORTER SPNS2"/>
    <property type="match status" value="1"/>
</dbReference>
<reference evidence="7" key="1">
    <citation type="submission" date="2022-08" db="EMBL/GenBank/DDBJ databases">
        <title>Genome sequencing of akame (Lates japonicus).</title>
        <authorList>
            <person name="Hashiguchi Y."/>
            <person name="Takahashi H."/>
        </authorList>
    </citation>
    <scope>NUCLEOTIDE SEQUENCE</scope>
    <source>
        <strain evidence="7">Kochi</strain>
    </source>
</reference>
<feature type="transmembrane region" description="Helical" evidence="6">
    <location>
        <begin position="53"/>
        <end position="70"/>
    </location>
</feature>
<name>A0AAD3M456_LATJO</name>
<evidence type="ECO:0000256" key="4">
    <source>
        <dbReference type="ARBA" id="ARBA00022989"/>
    </source>
</evidence>
<evidence type="ECO:0000313" key="7">
    <source>
        <dbReference type="EMBL" id="GLD47151.1"/>
    </source>
</evidence>
<proteinExistence type="predicted"/>
<dbReference type="GO" id="GO:0016020">
    <property type="term" value="C:membrane"/>
    <property type="evidence" value="ECO:0007669"/>
    <property type="project" value="UniProtKB-SubCell"/>
</dbReference>
<keyword evidence="8" id="KW-1185">Reference proteome</keyword>
<comment type="caution">
    <text evidence="7">The sequence shown here is derived from an EMBL/GenBank/DDBJ whole genome shotgun (WGS) entry which is preliminary data.</text>
</comment>
<keyword evidence="3 6" id="KW-0812">Transmembrane</keyword>
<evidence type="ECO:0000256" key="2">
    <source>
        <dbReference type="ARBA" id="ARBA00022448"/>
    </source>
</evidence>
<evidence type="ECO:0000256" key="3">
    <source>
        <dbReference type="ARBA" id="ARBA00022692"/>
    </source>
</evidence>